<dbReference type="EMBL" id="LR865406">
    <property type="protein sequence ID" value="CAD2094914.1"/>
    <property type="molecule type" value="Genomic_DNA"/>
</dbReference>
<dbReference type="VEuPathDB" id="PlasmoDB:PVPCR_0100060"/>
<evidence type="ECO:0000313" key="4">
    <source>
        <dbReference type="Proteomes" id="UP000515268"/>
    </source>
</evidence>
<feature type="compositionally biased region" description="Basic and acidic residues" evidence="1">
    <location>
        <begin position="37"/>
        <end position="62"/>
    </location>
</feature>
<evidence type="ECO:0000313" key="3">
    <source>
        <dbReference type="EMBL" id="CAD2094914.1"/>
    </source>
</evidence>
<sequence length="301" mass="35295">MNKFYIQIVFFLLSIFIYVNNKTLATEPAPEGNTKTKTNEETKEETKEKTKEKTKTESKKRYPTSEKIYEENKQLLCTDLKEIENAVKLMKEAVIHLVYHATNENDYKLCKSSIDYNRTFSRNKDGDIDVQRISFVYYNLKNYNELINLFWNPSFANNFNNGSVKRKFVRVYNPNLAIIQQCYKDSIFGRWKYFYALAAKVEISEDKTIIVMTSPNINDHHPSKKKYKNTIIESANLFKIDIDSDDDIRKGRWEKTFLNIAGFIIEKDLGCVGITYLESIDGHTSNFNKLFIEKALMKLLH</sequence>
<evidence type="ECO:0000256" key="1">
    <source>
        <dbReference type="SAM" id="MobiDB-lite"/>
    </source>
</evidence>
<feature type="region of interest" description="Disordered" evidence="1">
    <location>
        <begin position="27"/>
        <end position="62"/>
    </location>
</feature>
<evidence type="ECO:0000256" key="2">
    <source>
        <dbReference type="SAM" id="SignalP"/>
    </source>
</evidence>
<accession>A0A6V7SAC2</accession>
<dbReference type="Proteomes" id="UP000515268">
    <property type="component" value="Chromosome PVPCR_01"/>
</dbReference>
<dbReference type="NCBIfam" id="TIGR01599">
    <property type="entry name" value="PYST-A"/>
    <property type="match status" value="1"/>
</dbReference>
<reference evidence="3 4" key="1">
    <citation type="submission" date="2020-08" db="EMBL/GenBank/DDBJ databases">
        <authorList>
            <person name="Ramaprasad A."/>
        </authorList>
    </citation>
    <scope>NUCLEOTIDE SEQUENCE [LARGE SCALE GENOMIC DNA]</scope>
</reference>
<gene>
    <name evidence="3" type="ORF">PVPCR_0100060</name>
</gene>
<dbReference type="InterPro" id="IPR006486">
    <property type="entry name" value="PYST_A"/>
</dbReference>
<organism evidence="3 4">
    <name type="scientific">Plasmodium vinckei petteri</name>
    <dbReference type="NCBI Taxonomy" id="138298"/>
    <lineage>
        <taxon>Eukaryota</taxon>
        <taxon>Sar</taxon>
        <taxon>Alveolata</taxon>
        <taxon>Apicomplexa</taxon>
        <taxon>Aconoidasida</taxon>
        <taxon>Haemosporida</taxon>
        <taxon>Plasmodiidae</taxon>
        <taxon>Plasmodium</taxon>
        <taxon>Plasmodium (Vinckeia)</taxon>
    </lineage>
</organism>
<dbReference type="SUPFAM" id="SSF55961">
    <property type="entry name" value="Bet v1-like"/>
    <property type="match status" value="1"/>
</dbReference>
<keyword evidence="4" id="KW-1185">Reference proteome</keyword>
<dbReference type="AlphaFoldDB" id="A0A6V7SAC2"/>
<feature type="chain" id="PRO_5027975683" evidence="2">
    <location>
        <begin position="26"/>
        <end position="301"/>
    </location>
</feature>
<protein>
    <submittedName>
        <fullName evidence="3">Fam-a protein</fullName>
    </submittedName>
</protein>
<keyword evidence="2" id="KW-0732">Signal</keyword>
<name>A0A6V7SAC2_PLAVN</name>
<dbReference type="OrthoDB" id="373076at2759"/>
<feature type="signal peptide" evidence="2">
    <location>
        <begin position="1"/>
        <end position="25"/>
    </location>
</feature>
<proteinExistence type="predicted"/>